<sequence length="73" mass="7744">MNELIDRAAVDSLVRGLAGAAPDIVWPQVAATRAALDNLSLRGRTDHVSEALLADLAAARAGYRTAARTFRRG</sequence>
<keyword evidence="2" id="KW-1185">Reference proteome</keyword>
<reference evidence="1 2" key="1">
    <citation type="submission" date="2018-10" db="EMBL/GenBank/DDBJ databases">
        <title>Genome sequencing of Arthrobacter oryzae TNB02.</title>
        <authorList>
            <person name="Cho Y.-J."/>
            <person name="Cho A."/>
            <person name="Kim O.-S."/>
        </authorList>
    </citation>
    <scope>NUCLEOTIDE SEQUENCE [LARGE SCALE GENOMIC DNA]</scope>
    <source>
        <strain evidence="1 2">TNB02</strain>
    </source>
</reference>
<accession>A0A3N0C9W8</accession>
<organism evidence="1 2">
    <name type="scientific">Arthrobacter oryzae</name>
    <dbReference type="NCBI Taxonomy" id="409290"/>
    <lineage>
        <taxon>Bacteria</taxon>
        <taxon>Bacillati</taxon>
        <taxon>Actinomycetota</taxon>
        <taxon>Actinomycetes</taxon>
        <taxon>Micrococcales</taxon>
        <taxon>Micrococcaceae</taxon>
        <taxon>Arthrobacter</taxon>
    </lineage>
</organism>
<dbReference type="AlphaFoldDB" id="A0A3N0C9W8"/>
<gene>
    <name evidence="1" type="ORF">D7003_01990</name>
</gene>
<proteinExistence type="predicted"/>
<dbReference type="Proteomes" id="UP000273807">
    <property type="component" value="Unassembled WGS sequence"/>
</dbReference>
<name>A0A3N0C9W8_9MICC</name>
<protein>
    <submittedName>
        <fullName evidence="1">Uncharacterized protein</fullName>
    </submittedName>
</protein>
<comment type="caution">
    <text evidence="1">The sequence shown here is derived from an EMBL/GenBank/DDBJ whole genome shotgun (WGS) entry which is preliminary data.</text>
</comment>
<dbReference type="EMBL" id="RBED01000034">
    <property type="protein sequence ID" value="RNL59763.1"/>
    <property type="molecule type" value="Genomic_DNA"/>
</dbReference>
<evidence type="ECO:0000313" key="1">
    <source>
        <dbReference type="EMBL" id="RNL59763.1"/>
    </source>
</evidence>
<evidence type="ECO:0000313" key="2">
    <source>
        <dbReference type="Proteomes" id="UP000273807"/>
    </source>
</evidence>